<dbReference type="Gene3D" id="2.60.40.10">
    <property type="entry name" value="Immunoglobulins"/>
    <property type="match status" value="1"/>
</dbReference>
<proteinExistence type="predicted"/>
<evidence type="ECO:0000313" key="3">
    <source>
        <dbReference type="Proteomes" id="UP000572407"/>
    </source>
</evidence>
<dbReference type="InterPro" id="IPR013783">
    <property type="entry name" value="Ig-like_fold"/>
</dbReference>
<reference evidence="2 3" key="1">
    <citation type="submission" date="2019-06" db="EMBL/GenBank/DDBJ databases">
        <title>Analysis of the biodiversity of Brassica napus bacterial endophytes for the selection of potential efficient biofertilizers for rapeseed crops.</title>
        <authorList>
            <person name="Jimenez-Gomez A."/>
            <person name="Saati-Santamaria Z."/>
            <person name="Menendez E."/>
            <person name="Rivas R."/>
            <person name="Mateos P.F."/>
            <person name="Velazquez E."/>
            <person name="Garcia-Fraile P."/>
        </authorList>
    </citation>
    <scope>NUCLEOTIDE SEQUENCE [LARGE SCALE GENOMIC DNA]</scope>
    <source>
        <strain evidence="2 3">CDVBN10</strain>
    </source>
</reference>
<feature type="region of interest" description="Disordered" evidence="1">
    <location>
        <begin position="654"/>
        <end position="674"/>
    </location>
</feature>
<feature type="compositionally biased region" description="Polar residues" evidence="1">
    <location>
        <begin position="80"/>
        <end position="93"/>
    </location>
</feature>
<evidence type="ECO:0000256" key="1">
    <source>
        <dbReference type="SAM" id="MobiDB-lite"/>
    </source>
</evidence>
<comment type="caution">
    <text evidence="2">The sequence shown here is derived from an EMBL/GenBank/DDBJ whole genome shotgun (WGS) entry which is preliminary data.</text>
</comment>
<evidence type="ECO:0000313" key="2">
    <source>
        <dbReference type="EMBL" id="MBA1379164.1"/>
    </source>
</evidence>
<feature type="region of interest" description="Disordered" evidence="1">
    <location>
        <begin position="78"/>
        <end position="97"/>
    </location>
</feature>
<evidence type="ECO:0008006" key="4">
    <source>
        <dbReference type="Google" id="ProtNLM"/>
    </source>
</evidence>
<gene>
    <name evidence="2" type="ORF">FHK92_15295</name>
</gene>
<sequence>MTVPPGPVSLVARQTISGAVSVYSAARGFRIRPPKLNAPSVTYPNENQVRAIFSGGGHPGATVDVVILTGPTGALAPSPATVSGTGNWATNPTDFPPGSYTLRTTQKVGDGASGWIASDPLEHAFVRRPPQPTGISHTMDYQPTFSGTGYTNATVRLANPGGSTDAAPTASVIAEEWSSRASQVWGPTLNREVHIRQSLNDVNSQDWVHYSVTIPPLAPTLEDPGDSESQPVFRGTCWPGASVTLTFSDAPDTEHAVPDGNSDGNWTFQRQTPFPVDEAVTVIATQTAAEQTSPQVSRTFTVLTFIPKPNISEPDAGAEVGHEPTIRGSGGLNGASMQLRDAQYGRDLGSPKQLDADGEWSLDLAGLEFRQYSIDAQQTFNGRVSERSDVRRFEVVLLPPVFEVPQPGGNLPRTSRLSGKGRPGGRVQVWLQDQVLVGDIGVDDTGHWEAEVTLPVGETTIWARQSFEDQTSRDSPSLTYSVVPAAPFIETPATDEHIGRRTVVSGFGVPGDTVAVRLDDAARTVLGGATVLEDRTWSVTLEIDQPGGPHRVLAVASSEGFDSADSAPRNVVLGTYAPSFEAPAAGRWVANRVVFEGQGRPGTGNVVSWFNPEQVWAQGLAVGADGWQGGATQSLPVGANWCRFQQTLIDSGNGETVSDWVQGPRFETLPPAQP</sequence>
<organism evidence="2 3">
    <name type="scientific">Pseudomonas brassicacearum subsp. neoaurantiaca</name>
    <dbReference type="NCBI Taxonomy" id="494916"/>
    <lineage>
        <taxon>Bacteria</taxon>
        <taxon>Pseudomonadati</taxon>
        <taxon>Pseudomonadota</taxon>
        <taxon>Gammaproteobacteria</taxon>
        <taxon>Pseudomonadales</taxon>
        <taxon>Pseudomonadaceae</taxon>
        <taxon>Pseudomonas</taxon>
    </lineage>
</organism>
<name>A0A7V8UD86_9PSED</name>
<protein>
    <recommendedName>
        <fullName evidence="4">Bacterial Ig-like domain-containing protein</fullName>
    </recommendedName>
</protein>
<dbReference type="Proteomes" id="UP000572407">
    <property type="component" value="Unassembled WGS sequence"/>
</dbReference>
<dbReference type="AlphaFoldDB" id="A0A7V8UD86"/>
<accession>A0A7V8UD86</accession>
<dbReference type="EMBL" id="VDLV01000020">
    <property type="protein sequence ID" value="MBA1379164.1"/>
    <property type="molecule type" value="Genomic_DNA"/>
</dbReference>